<dbReference type="EMBL" id="CP051775">
    <property type="protein sequence ID" value="QJE73200.1"/>
    <property type="molecule type" value="Genomic_DNA"/>
</dbReference>
<dbReference type="InterPro" id="IPR025263">
    <property type="entry name" value="YhdP_central"/>
</dbReference>
<feature type="compositionally biased region" description="Basic and acidic residues" evidence="1">
    <location>
        <begin position="1040"/>
        <end position="1057"/>
    </location>
</feature>
<evidence type="ECO:0000256" key="1">
    <source>
        <dbReference type="SAM" id="MobiDB-lite"/>
    </source>
</evidence>
<feature type="domain" description="YhdP central" evidence="2">
    <location>
        <begin position="297"/>
        <end position="661"/>
    </location>
</feature>
<evidence type="ECO:0000313" key="3">
    <source>
        <dbReference type="EMBL" id="QJE73200.1"/>
    </source>
</evidence>
<protein>
    <recommendedName>
        <fullName evidence="2">YhdP central domain-containing protein</fullName>
    </recommendedName>
</protein>
<feature type="region of interest" description="Disordered" evidence="1">
    <location>
        <begin position="1037"/>
        <end position="1057"/>
    </location>
</feature>
<dbReference type="AlphaFoldDB" id="A0A858R700"/>
<proteinExistence type="predicted"/>
<accession>A0A858R700</accession>
<name>A0A858R700_9PROT</name>
<sequence>MLRRTGIVVLELLAGLLAVLALGGGLLAWRLTQGPLSVGFLTPYVEEALNRDAPARIAIGSTALSWPGFGAPLDIQAMSVTAYGESGAVVASLPALRLGLSLPGLLQGNIAPTRIELVEPRLYGLRTEDGKFRLDIRRDKDDDDDDMGDKLLQELLDALRRPPDPTTSLGALREVRITRGQLELENRQIGVTWRMPLLDLRLRRNANGVRGTAAVDLDLGGKLNRLQSEIEYRAREGTTSIRTALVNLHPADFAPIAPVLAPLTALETDLNGSISLELGPDLAPLTLALGLTGSAGRLVLPEHFPKPVPFDGLDLHGRLEGGGSRFILDKLALDLGKPLLALTGTATRANGQVALALNAELTGMPMAELGRYWPAKASPGARGWMMENLADGSFDRTTFVLEGSAPENDLGAFKETKVRGTFDLSGFTIHYRRPLPPARQVAGTATFDGREFLINIASGKLLDMDAGPGTVRITNLDVGKGEAIDIAVALSGPLSTALTVLDHPPLGYAKKVNLVPYTVKGTAKVDLTFKFPLISNLTMDMVDLRGKAKLSDVAVPDVVADISATRGELDLTVDQKQLQVSGTAHVNGVPAQVEWEENFPEAAKVGTRVRLRLTPDDAGRARFKLDFPDWINGPAPVDMTYTREGSAGKRVETIQADVDLTPATVRIDLLDWRKTPGLPGKGTVTVRFVDGKPILIPAFLVQTGELRAEGRLDLRPADYGIDHLVLERFRLGQSNARIDLRGKPDGSQVVDVRGQSFDIRPFRKDDPEKGKSPPAAEEKPTPLAITFDLDQAIMGDEGQAIRRAVGQLSRTGKAWDLAVLDAQVGEKGTVRVRYGPEGDRLALSIESDDAGAAFREFDVLSQLRGGSLTVVGRSDPRDPKRTVTGEVDIRDYKVQDAPVLARLLSAAGPEGFANFVAGEPLAFSRLSGTFHWHEGGISLREVRTSGSQVGITLEGNLDLDQDTADLQGTVVPFSTVNKLLGAIPLLGEALVGGEGQGLFAATYRMTGPLADLKTSVNPLAVLAPGFLRNLFFLGEPAGEEGMKPEAPKPPERKREGR</sequence>
<feature type="region of interest" description="Disordered" evidence="1">
    <location>
        <begin position="760"/>
        <end position="781"/>
    </location>
</feature>
<keyword evidence="4" id="KW-1185">Reference proteome</keyword>
<feature type="compositionally biased region" description="Basic and acidic residues" evidence="1">
    <location>
        <begin position="760"/>
        <end position="780"/>
    </location>
</feature>
<dbReference type="PANTHER" id="PTHR38690">
    <property type="entry name" value="PROTEASE-RELATED"/>
    <property type="match status" value="1"/>
</dbReference>
<reference evidence="3" key="1">
    <citation type="submission" date="2020-04" db="EMBL/GenBank/DDBJ databases">
        <title>A desert anoxygenic phototrophic bacterium fixes CO2 using RubisCO under aerobic conditions.</title>
        <authorList>
            <person name="Tang K."/>
        </authorList>
    </citation>
    <scope>NUCLEOTIDE SEQUENCE [LARGE SCALE GENOMIC DNA]</scope>
    <source>
        <strain evidence="3">MIMtkB3</strain>
    </source>
</reference>
<dbReference type="PANTHER" id="PTHR38690:SF1">
    <property type="entry name" value="PROTEASE"/>
    <property type="match status" value="1"/>
</dbReference>
<evidence type="ECO:0000313" key="4">
    <source>
        <dbReference type="Proteomes" id="UP000501891"/>
    </source>
</evidence>
<organism evidence="3 4">
    <name type="scientific">Aerophototrophica crusticola</name>
    <dbReference type="NCBI Taxonomy" id="1709002"/>
    <lineage>
        <taxon>Bacteria</taxon>
        <taxon>Pseudomonadati</taxon>
        <taxon>Pseudomonadota</taxon>
        <taxon>Alphaproteobacteria</taxon>
        <taxon>Rhodospirillales</taxon>
        <taxon>Rhodospirillaceae</taxon>
        <taxon>Aerophototrophica</taxon>
    </lineage>
</organism>
<dbReference type="InterPro" id="IPR011836">
    <property type="entry name" value="YhdP"/>
</dbReference>
<dbReference type="Proteomes" id="UP000501891">
    <property type="component" value="Chromosome"/>
</dbReference>
<evidence type="ECO:0000259" key="2">
    <source>
        <dbReference type="Pfam" id="PF13116"/>
    </source>
</evidence>
<gene>
    <name evidence="3" type="ORF">HHL28_08960</name>
</gene>
<dbReference type="KEGG" id="acru:HHL28_08960"/>
<dbReference type="Pfam" id="PF13116">
    <property type="entry name" value="YhdP"/>
    <property type="match status" value="1"/>
</dbReference>